<dbReference type="InterPro" id="IPR011109">
    <property type="entry name" value="DNA_bind_recombinase_dom"/>
</dbReference>
<dbReference type="Gene3D" id="3.90.1750.20">
    <property type="entry name" value="Putative Large Serine Recombinase, Chain B, Domain 2"/>
    <property type="match status" value="1"/>
</dbReference>
<feature type="region of interest" description="Disordered" evidence="3">
    <location>
        <begin position="513"/>
        <end position="536"/>
    </location>
</feature>
<dbReference type="EMBL" id="JAFMOF010000002">
    <property type="protein sequence ID" value="MBO0654080.1"/>
    <property type="molecule type" value="Genomic_DNA"/>
</dbReference>
<evidence type="ECO:0000256" key="3">
    <source>
        <dbReference type="SAM" id="MobiDB-lite"/>
    </source>
</evidence>
<comment type="caution">
    <text evidence="5">The sequence shown here is derived from an EMBL/GenBank/DDBJ whole genome shotgun (WGS) entry which is preliminary data.</text>
</comment>
<keyword evidence="6" id="KW-1185">Reference proteome</keyword>
<dbReference type="InterPro" id="IPR036162">
    <property type="entry name" value="Resolvase-like_N_sf"/>
</dbReference>
<dbReference type="GO" id="GO:0003677">
    <property type="term" value="F:DNA binding"/>
    <property type="evidence" value="ECO:0007669"/>
    <property type="project" value="UniProtKB-KW"/>
</dbReference>
<dbReference type="GO" id="GO:0000150">
    <property type="term" value="F:DNA strand exchange activity"/>
    <property type="evidence" value="ECO:0007669"/>
    <property type="project" value="InterPro"/>
</dbReference>
<name>A0A939FL81_9ACTN</name>
<reference evidence="5" key="1">
    <citation type="submission" date="2021-03" db="EMBL/GenBank/DDBJ databases">
        <title>Streptomyces strains.</title>
        <authorList>
            <person name="Lund M.B."/>
            <person name="Toerring T."/>
        </authorList>
    </citation>
    <scope>NUCLEOTIDE SEQUENCE</scope>
    <source>
        <strain evidence="5">JCM 4242</strain>
    </source>
</reference>
<evidence type="ECO:0000256" key="2">
    <source>
        <dbReference type="ARBA" id="ARBA00023172"/>
    </source>
</evidence>
<dbReference type="InterPro" id="IPR038109">
    <property type="entry name" value="DNA_bind_recomb_sf"/>
</dbReference>
<keyword evidence="1" id="KW-0238">DNA-binding</keyword>
<evidence type="ECO:0000256" key="1">
    <source>
        <dbReference type="ARBA" id="ARBA00023125"/>
    </source>
</evidence>
<evidence type="ECO:0000259" key="4">
    <source>
        <dbReference type="PROSITE" id="PS51737"/>
    </source>
</evidence>
<proteinExistence type="predicted"/>
<feature type="domain" description="Recombinase" evidence="4">
    <location>
        <begin position="169"/>
        <end position="292"/>
    </location>
</feature>
<gene>
    <name evidence="5" type="ORF">J1792_15245</name>
</gene>
<dbReference type="Proteomes" id="UP000664781">
    <property type="component" value="Unassembled WGS sequence"/>
</dbReference>
<organism evidence="5 6">
    <name type="scientific">Streptomyces triculaminicus</name>
    <dbReference type="NCBI Taxonomy" id="2816232"/>
    <lineage>
        <taxon>Bacteria</taxon>
        <taxon>Bacillati</taxon>
        <taxon>Actinomycetota</taxon>
        <taxon>Actinomycetes</taxon>
        <taxon>Kitasatosporales</taxon>
        <taxon>Streptomycetaceae</taxon>
        <taxon>Streptomyces</taxon>
    </lineage>
</organism>
<keyword evidence="2" id="KW-0233">DNA recombination</keyword>
<dbReference type="PANTHER" id="PTHR30461">
    <property type="entry name" value="DNA-INVERTASE FROM LAMBDOID PROPHAGE"/>
    <property type="match status" value="1"/>
</dbReference>
<accession>A0A939FL81</accession>
<sequence>MKMEDMGTPPERPRWGILARKSKVYGKGDRRRELSTEAQIETGHREAAEAGAEVPPEFVWAELGSAYKDREREDFDEALAALAAGKISVLWCYRLDRFSRKGAEDLLRVIGKVRVIFWYDRLDSMEPGDRRRIIDYAEQAREYSERLSHNVVQTKQVQRERGEWLGVHPFGLRPNRDRKLEHGERWPVVERIFYTLAEGKVSGRGLVLDMNREGELSPGGKSWSVSTLSRIVNHPVYEGWQIIRNPAGNSPVNLVYKNARRHRVGVFAEGFEPIPAAIVKKARQHLSRRDPAPNSHQLPQQGKAQSLLADALRCHGCKGPMVTVSRESYGCYRHHQQGLACPAPAFVSKKPLEEYAAVRWINRIGGSDAKDPLLLAVAERWALLTRPEETQAHREALEAVETAQKRMRRLMMDRNKGRYDLMEDLFEEHEREALQDLKDARALLAEHGPTTSLDAVGFLTEPEQVQELWDTATLPMQRDLLRLAIDYVTVKKSPKKGTRFDGNQRVTIKWAKAGKPVAHQPDGKHDDGIGTRAAAA</sequence>
<evidence type="ECO:0000313" key="5">
    <source>
        <dbReference type="EMBL" id="MBO0654080.1"/>
    </source>
</evidence>
<dbReference type="Gene3D" id="3.40.50.1390">
    <property type="entry name" value="Resolvase, N-terminal catalytic domain"/>
    <property type="match status" value="1"/>
</dbReference>
<dbReference type="InterPro" id="IPR006119">
    <property type="entry name" value="Resolv_N"/>
</dbReference>
<protein>
    <submittedName>
        <fullName evidence="5">Recombinase family protein</fullName>
    </submittedName>
</protein>
<dbReference type="SMART" id="SM00857">
    <property type="entry name" value="Resolvase"/>
    <property type="match status" value="1"/>
</dbReference>
<dbReference type="PANTHER" id="PTHR30461:SF2">
    <property type="entry name" value="SERINE RECOMBINASE PINE-RELATED"/>
    <property type="match status" value="1"/>
</dbReference>
<dbReference type="Pfam" id="PF07508">
    <property type="entry name" value="Recombinase"/>
    <property type="match status" value="1"/>
</dbReference>
<dbReference type="Pfam" id="PF00239">
    <property type="entry name" value="Resolvase"/>
    <property type="match status" value="1"/>
</dbReference>
<dbReference type="PROSITE" id="PS51737">
    <property type="entry name" value="RECOMBINASE_DNA_BIND"/>
    <property type="match status" value="1"/>
</dbReference>
<dbReference type="CDD" id="cd00338">
    <property type="entry name" value="Ser_Recombinase"/>
    <property type="match status" value="1"/>
</dbReference>
<dbReference type="SUPFAM" id="SSF53041">
    <property type="entry name" value="Resolvase-like"/>
    <property type="match status" value="1"/>
</dbReference>
<dbReference type="InterPro" id="IPR050639">
    <property type="entry name" value="SSR_resolvase"/>
</dbReference>
<dbReference type="AlphaFoldDB" id="A0A939FL81"/>
<evidence type="ECO:0000313" key="6">
    <source>
        <dbReference type="Proteomes" id="UP000664781"/>
    </source>
</evidence>